<sequence>MDQWIMSKLSQLDRELPLRLELEGVLAVMLLAWMASFPTGMPKPLPLPMLLE</sequence>
<evidence type="ECO:0000313" key="2">
    <source>
        <dbReference type="EMBL" id="KUM51091.1"/>
    </source>
</evidence>
<accession>A0A101M4T1</accession>
<proteinExistence type="predicted"/>
<gene>
    <name evidence="2" type="ORF">ABT39_MTgene937</name>
</gene>
<keyword evidence="2" id="KW-0496">Mitochondrion</keyword>
<dbReference type="EMBL" id="LKAM01000001">
    <property type="protein sequence ID" value="KUM51091.1"/>
    <property type="molecule type" value="Genomic_DNA"/>
</dbReference>
<comment type="caution">
    <text evidence="2">The sequence shown here is derived from an EMBL/GenBank/DDBJ whole genome shotgun (WGS) entry which is preliminary data.</text>
</comment>
<evidence type="ECO:0000256" key="1">
    <source>
        <dbReference type="SAM" id="Phobius"/>
    </source>
</evidence>
<dbReference type="AlphaFoldDB" id="A0A101M4T1"/>
<geneLocation type="mitochondrion" evidence="2"/>
<protein>
    <submittedName>
        <fullName evidence="2">Uncharacterized protein</fullName>
    </submittedName>
</protein>
<keyword evidence="1" id="KW-0812">Transmembrane</keyword>
<reference evidence="2" key="1">
    <citation type="journal article" date="2015" name="Genome Biol. Evol.">
        <title>Organellar Genomes of White Spruce (Picea glauca): Assembly and Annotation.</title>
        <authorList>
            <person name="Jackman S.D."/>
            <person name="Warren R.L."/>
            <person name="Gibb E.A."/>
            <person name="Vandervalk B.P."/>
            <person name="Mohamadi H."/>
            <person name="Chu J."/>
            <person name="Raymond A."/>
            <person name="Pleasance S."/>
            <person name="Coope R."/>
            <person name="Wildung M.R."/>
            <person name="Ritland C.E."/>
            <person name="Bousquet J."/>
            <person name="Jones S.J."/>
            <person name="Bohlmann J."/>
            <person name="Birol I."/>
        </authorList>
    </citation>
    <scope>NUCLEOTIDE SEQUENCE [LARGE SCALE GENOMIC DNA]</scope>
    <source>
        <tissue evidence="2">Flushing bud</tissue>
    </source>
</reference>
<organism evidence="2">
    <name type="scientific">Picea glauca</name>
    <name type="common">White spruce</name>
    <name type="synonym">Pinus glauca</name>
    <dbReference type="NCBI Taxonomy" id="3330"/>
    <lineage>
        <taxon>Eukaryota</taxon>
        <taxon>Viridiplantae</taxon>
        <taxon>Streptophyta</taxon>
        <taxon>Embryophyta</taxon>
        <taxon>Tracheophyta</taxon>
        <taxon>Spermatophyta</taxon>
        <taxon>Pinopsida</taxon>
        <taxon>Pinidae</taxon>
        <taxon>Conifers I</taxon>
        <taxon>Pinales</taxon>
        <taxon>Pinaceae</taxon>
        <taxon>Picea</taxon>
    </lineage>
</organism>
<name>A0A101M4T1_PICGL</name>
<feature type="transmembrane region" description="Helical" evidence="1">
    <location>
        <begin position="20"/>
        <end position="41"/>
    </location>
</feature>
<keyword evidence="1" id="KW-0472">Membrane</keyword>
<keyword evidence="1" id="KW-1133">Transmembrane helix</keyword>